<dbReference type="EC" id="2.5.1.7" evidence="11"/>
<proteinExistence type="inferred from homology"/>
<dbReference type="PATRIC" id="fig|1619089.3.peg.643"/>
<evidence type="ECO:0000259" key="16">
    <source>
        <dbReference type="Pfam" id="PF00275"/>
    </source>
</evidence>
<comment type="caution">
    <text evidence="17">The sequence shown here is derived from an EMBL/GenBank/DDBJ whole genome shotgun (WGS) entry which is preliminary data.</text>
</comment>
<accession>A0A0G0CHS2</accession>
<evidence type="ECO:0000256" key="8">
    <source>
        <dbReference type="ARBA" id="ARBA00023306"/>
    </source>
</evidence>
<evidence type="ECO:0000256" key="15">
    <source>
        <dbReference type="ARBA" id="ARBA00047527"/>
    </source>
</evidence>
<evidence type="ECO:0000256" key="13">
    <source>
        <dbReference type="ARBA" id="ARBA00042443"/>
    </source>
</evidence>
<dbReference type="InterPro" id="IPR036968">
    <property type="entry name" value="Enolpyruvate_Tfrase_sf"/>
</dbReference>
<evidence type="ECO:0000256" key="9">
    <source>
        <dbReference type="ARBA" id="ARBA00023316"/>
    </source>
</evidence>
<comment type="similarity">
    <text evidence="10">Belongs to the EPSP synthase family. MurA subfamily.</text>
</comment>
<dbReference type="NCBIfam" id="NF006873">
    <property type="entry name" value="PRK09369.1"/>
    <property type="match status" value="1"/>
</dbReference>
<evidence type="ECO:0000256" key="14">
    <source>
        <dbReference type="ARBA" id="ARBA00042842"/>
    </source>
</evidence>
<dbReference type="GO" id="GO:0019277">
    <property type="term" value="P:UDP-N-acetylgalactosamine biosynthetic process"/>
    <property type="evidence" value="ECO:0007669"/>
    <property type="project" value="InterPro"/>
</dbReference>
<dbReference type="SUPFAM" id="SSF55205">
    <property type="entry name" value="EPT/RTPC-like"/>
    <property type="match status" value="1"/>
</dbReference>
<keyword evidence="4" id="KW-0132">Cell division</keyword>
<dbReference type="InterPro" id="IPR005750">
    <property type="entry name" value="UDP_GlcNAc_COvinyl_MurA"/>
</dbReference>
<evidence type="ECO:0000256" key="10">
    <source>
        <dbReference type="ARBA" id="ARBA00038367"/>
    </source>
</evidence>
<name>A0A0G0CHS2_9BACT</name>
<dbReference type="PANTHER" id="PTHR43783">
    <property type="entry name" value="UDP-N-ACETYLGLUCOSAMINE 1-CARBOXYVINYLTRANSFERASE"/>
    <property type="match status" value="1"/>
</dbReference>
<keyword evidence="5 17" id="KW-0808">Transferase</keyword>
<protein>
    <recommendedName>
        <fullName evidence="12">UDP-N-acetylglucosamine 1-carboxyvinyltransferase</fullName>
        <ecNumber evidence="11">2.5.1.7</ecNumber>
    </recommendedName>
    <alternativeName>
        <fullName evidence="13">Enoylpyruvate transferase</fullName>
    </alternativeName>
    <alternativeName>
        <fullName evidence="14">UDP-N-acetylglucosamine enolpyruvyl transferase</fullName>
    </alternativeName>
</protein>
<dbReference type="PANTHER" id="PTHR43783:SF1">
    <property type="entry name" value="UDP-N-ACETYLGLUCOSAMINE 1-CARBOXYVINYLTRANSFERASE"/>
    <property type="match status" value="1"/>
</dbReference>
<evidence type="ECO:0000256" key="5">
    <source>
        <dbReference type="ARBA" id="ARBA00022679"/>
    </source>
</evidence>
<sequence>MSNLIVRGGNKLIGEITPAGNKNSVLPIICATLLTDEPVVIKNFPELTDVGKLVTLMEQLGSKIEWDKEKQEIKIDNSKFCDSFGEEGFPLGMRGAILLLAPLIHRHKVLEVKQQVGGCSLGIREIDPHLEVLEQLGAKIKNGNNITIEAKNGLKGNSLWQDYMSVTTTENFAMAASLAKGTSVMVNAASEPHVQDLCNFLVSMGADIEGIGSSTLTINGVSKLHGTEFTVSSDHHEITTLLALGAMTGGQVRVTNSIPHHFPLINKTFEKFGVKIKYDGDTAYTDKNVKLKVVEPFTKNLLQKVEAAPWPYFPTDLLPLMMALAVKAEGNSMFWNKLYEGGLFWIPEMIKFGAHIVMCDPHRVIIFGGKELKPTEVDAPNIIRATVALLMVALTIEGESIINNADTIKRAHPNFVENLQKLGADIKWAN</sequence>
<dbReference type="GO" id="GO:0009252">
    <property type="term" value="P:peptidoglycan biosynthetic process"/>
    <property type="evidence" value="ECO:0007669"/>
    <property type="project" value="UniProtKB-KW"/>
</dbReference>
<gene>
    <name evidence="17" type="ORF">UR34_C0021G0002</name>
</gene>
<evidence type="ECO:0000313" key="18">
    <source>
        <dbReference type="Proteomes" id="UP000034302"/>
    </source>
</evidence>
<dbReference type="GO" id="GO:0051301">
    <property type="term" value="P:cell division"/>
    <property type="evidence" value="ECO:0007669"/>
    <property type="project" value="UniProtKB-KW"/>
</dbReference>
<dbReference type="GO" id="GO:0008760">
    <property type="term" value="F:UDP-N-acetylglucosamine 1-carboxyvinyltransferase activity"/>
    <property type="evidence" value="ECO:0007669"/>
    <property type="project" value="UniProtKB-EC"/>
</dbReference>
<dbReference type="InterPro" id="IPR013792">
    <property type="entry name" value="RNA3'P_cycl/enolpyr_Trfase_a/b"/>
</dbReference>
<keyword evidence="8" id="KW-0131">Cell cycle</keyword>
<evidence type="ECO:0000256" key="12">
    <source>
        <dbReference type="ARBA" id="ARBA00039754"/>
    </source>
</evidence>
<keyword evidence="6" id="KW-0133">Cell shape</keyword>
<dbReference type="Gene3D" id="3.65.10.10">
    <property type="entry name" value="Enolpyruvate transferase domain"/>
    <property type="match status" value="2"/>
</dbReference>
<keyword evidence="9" id="KW-0961">Cell wall biogenesis/degradation</keyword>
<comment type="pathway">
    <text evidence="2">Cell wall biogenesis; peptidoglycan biosynthesis.</text>
</comment>
<reference evidence="17 18" key="1">
    <citation type="journal article" date="2015" name="Nature">
        <title>rRNA introns, odd ribosomes, and small enigmatic genomes across a large radiation of phyla.</title>
        <authorList>
            <person name="Brown C.T."/>
            <person name="Hug L.A."/>
            <person name="Thomas B.C."/>
            <person name="Sharon I."/>
            <person name="Castelle C.J."/>
            <person name="Singh A."/>
            <person name="Wilkins M.J."/>
            <person name="Williams K.H."/>
            <person name="Banfield J.F."/>
        </authorList>
    </citation>
    <scope>NUCLEOTIDE SEQUENCE [LARGE SCALE GENOMIC DNA]</scope>
</reference>
<dbReference type="Pfam" id="PF00275">
    <property type="entry name" value="EPSP_synthase"/>
    <property type="match status" value="1"/>
</dbReference>
<comment type="subcellular location">
    <subcellularLocation>
        <location evidence="1">Cytoplasm</location>
    </subcellularLocation>
</comment>
<keyword evidence="7" id="KW-0573">Peptidoglycan synthesis</keyword>
<dbReference type="InterPro" id="IPR050068">
    <property type="entry name" value="MurA_subfamily"/>
</dbReference>
<dbReference type="CDD" id="cd01555">
    <property type="entry name" value="UdpNAET"/>
    <property type="match status" value="1"/>
</dbReference>
<evidence type="ECO:0000256" key="2">
    <source>
        <dbReference type="ARBA" id="ARBA00004752"/>
    </source>
</evidence>
<dbReference type="Proteomes" id="UP000034302">
    <property type="component" value="Unassembled WGS sequence"/>
</dbReference>
<dbReference type="InterPro" id="IPR001986">
    <property type="entry name" value="Enolpyruvate_Tfrase_dom"/>
</dbReference>
<keyword evidence="3" id="KW-0963">Cytoplasm</keyword>
<comment type="catalytic activity">
    <reaction evidence="15">
        <text>phosphoenolpyruvate + UDP-N-acetyl-alpha-D-glucosamine = UDP-N-acetyl-3-O-(1-carboxyvinyl)-alpha-D-glucosamine + phosphate</text>
        <dbReference type="Rhea" id="RHEA:18681"/>
        <dbReference type="ChEBI" id="CHEBI:43474"/>
        <dbReference type="ChEBI" id="CHEBI:57705"/>
        <dbReference type="ChEBI" id="CHEBI:58702"/>
        <dbReference type="ChEBI" id="CHEBI:68483"/>
        <dbReference type="EC" id="2.5.1.7"/>
    </reaction>
</comment>
<evidence type="ECO:0000256" key="11">
    <source>
        <dbReference type="ARBA" id="ARBA00039108"/>
    </source>
</evidence>
<dbReference type="GO" id="GO:0071555">
    <property type="term" value="P:cell wall organization"/>
    <property type="evidence" value="ECO:0007669"/>
    <property type="project" value="UniProtKB-KW"/>
</dbReference>
<dbReference type="GO" id="GO:0005737">
    <property type="term" value="C:cytoplasm"/>
    <property type="evidence" value="ECO:0007669"/>
    <property type="project" value="UniProtKB-SubCell"/>
</dbReference>
<feature type="domain" description="Enolpyruvate transferase" evidence="16">
    <location>
        <begin position="6"/>
        <end position="419"/>
    </location>
</feature>
<evidence type="ECO:0000256" key="7">
    <source>
        <dbReference type="ARBA" id="ARBA00022984"/>
    </source>
</evidence>
<evidence type="ECO:0000313" key="17">
    <source>
        <dbReference type="EMBL" id="KKP43097.1"/>
    </source>
</evidence>
<dbReference type="EMBL" id="LBOV01000021">
    <property type="protein sequence ID" value="KKP43097.1"/>
    <property type="molecule type" value="Genomic_DNA"/>
</dbReference>
<evidence type="ECO:0000256" key="1">
    <source>
        <dbReference type="ARBA" id="ARBA00004496"/>
    </source>
</evidence>
<evidence type="ECO:0000256" key="4">
    <source>
        <dbReference type="ARBA" id="ARBA00022618"/>
    </source>
</evidence>
<dbReference type="GO" id="GO:0008360">
    <property type="term" value="P:regulation of cell shape"/>
    <property type="evidence" value="ECO:0007669"/>
    <property type="project" value="UniProtKB-KW"/>
</dbReference>
<organism evidence="17 18">
    <name type="scientific">candidate division WS6 bacterium GW2011_GWC1_33_20</name>
    <dbReference type="NCBI Taxonomy" id="1619089"/>
    <lineage>
        <taxon>Bacteria</taxon>
        <taxon>Candidatus Dojkabacteria</taxon>
    </lineage>
</organism>
<evidence type="ECO:0000256" key="6">
    <source>
        <dbReference type="ARBA" id="ARBA00022960"/>
    </source>
</evidence>
<evidence type="ECO:0000256" key="3">
    <source>
        <dbReference type="ARBA" id="ARBA00022490"/>
    </source>
</evidence>
<dbReference type="AlphaFoldDB" id="A0A0G0CHS2"/>